<proteinExistence type="predicted"/>
<comment type="caution">
    <text evidence="2">The sequence shown here is derived from an EMBL/GenBank/DDBJ whole genome shotgun (WGS) entry which is preliminary data.</text>
</comment>
<evidence type="ECO:0008006" key="4">
    <source>
        <dbReference type="Google" id="ProtNLM"/>
    </source>
</evidence>
<feature type="compositionally biased region" description="Polar residues" evidence="1">
    <location>
        <begin position="125"/>
        <end position="135"/>
    </location>
</feature>
<dbReference type="EMBL" id="JAHHUM010002641">
    <property type="protein sequence ID" value="KAK5601891.1"/>
    <property type="molecule type" value="Genomic_DNA"/>
</dbReference>
<feature type="region of interest" description="Disordered" evidence="1">
    <location>
        <begin position="1"/>
        <end position="26"/>
    </location>
</feature>
<organism evidence="2 3">
    <name type="scientific">Crenichthys baileyi</name>
    <name type="common">White River springfish</name>
    <dbReference type="NCBI Taxonomy" id="28760"/>
    <lineage>
        <taxon>Eukaryota</taxon>
        <taxon>Metazoa</taxon>
        <taxon>Chordata</taxon>
        <taxon>Craniata</taxon>
        <taxon>Vertebrata</taxon>
        <taxon>Euteleostomi</taxon>
        <taxon>Actinopterygii</taxon>
        <taxon>Neopterygii</taxon>
        <taxon>Teleostei</taxon>
        <taxon>Neoteleostei</taxon>
        <taxon>Acanthomorphata</taxon>
        <taxon>Ovalentaria</taxon>
        <taxon>Atherinomorphae</taxon>
        <taxon>Cyprinodontiformes</taxon>
        <taxon>Goodeidae</taxon>
        <taxon>Crenichthys</taxon>
    </lineage>
</organism>
<protein>
    <recommendedName>
        <fullName evidence="4">Integrase zinc-binding domain-containing protein</fullName>
    </recommendedName>
</protein>
<feature type="compositionally biased region" description="Basic and acidic residues" evidence="1">
    <location>
        <begin position="8"/>
        <end position="20"/>
    </location>
</feature>
<evidence type="ECO:0000256" key="1">
    <source>
        <dbReference type="SAM" id="MobiDB-lite"/>
    </source>
</evidence>
<reference evidence="2 3" key="1">
    <citation type="submission" date="2021-06" db="EMBL/GenBank/DDBJ databases">
        <authorList>
            <person name="Palmer J.M."/>
        </authorList>
    </citation>
    <scope>NUCLEOTIDE SEQUENCE [LARGE SCALE GENOMIC DNA]</scope>
    <source>
        <strain evidence="2 3">MEX-2019</strain>
        <tissue evidence="2">Muscle</tissue>
    </source>
</reference>
<sequence length="321" mass="36393">MDCINQNDLDKLKEQSKKPLEQNATRRAVPEEYVDEVVRSVPEALGHAGVLPTRKELEEQELWIPMKHIRRVLRDCGVCGQYNAGRRGQRLEGLTIKSTIPWGSVCMDVAAPWDNRKERKEGSRELNSSSQFSAKDNQKPERWPVNQAPCHPTSDWPTVYGLVPFEEPLQGFDRKSLEEIGNLLKKDSCQQKMKCCGWKEVKNCCAICMGPVSSKSAGKARNERNHYITTRWRRVRPTCHTSPSSTVTLAEPRQDQEGLMQVVQAEGWQVKRFYDPLSSTISSPPLRRVMWGTEGWGHLNDGLDAGPTDLLTISIREVLAI</sequence>
<evidence type="ECO:0000313" key="2">
    <source>
        <dbReference type="EMBL" id="KAK5601891.1"/>
    </source>
</evidence>
<dbReference type="Proteomes" id="UP001311232">
    <property type="component" value="Unassembled WGS sequence"/>
</dbReference>
<gene>
    <name evidence="2" type="ORF">CRENBAI_019311</name>
</gene>
<name>A0AAV9QWN7_9TELE</name>
<evidence type="ECO:0000313" key="3">
    <source>
        <dbReference type="Proteomes" id="UP001311232"/>
    </source>
</evidence>
<keyword evidence="3" id="KW-1185">Reference proteome</keyword>
<accession>A0AAV9QWN7</accession>
<feature type="region of interest" description="Disordered" evidence="1">
    <location>
        <begin position="117"/>
        <end position="147"/>
    </location>
</feature>
<dbReference type="AlphaFoldDB" id="A0AAV9QWN7"/>